<organism evidence="21 22">
    <name type="scientific">Ladona fulva</name>
    <name type="common">Scarce chaser dragonfly</name>
    <name type="synonym">Libellula fulva</name>
    <dbReference type="NCBI Taxonomy" id="123851"/>
    <lineage>
        <taxon>Eukaryota</taxon>
        <taxon>Metazoa</taxon>
        <taxon>Ecdysozoa</taxon>
        <taxon>Arthropoda</taxon>
        <taxon>Hexapoda</taxon>
        <taxon>Insecta</taxon>
        <taxon>Pterygota</taxon>
        <taxon>Palaeoptera</taxon>
        <taxon>Odonata</taxon>
        <taxon>Epiprocta</taxon>
        <taxon>Anisoptera</taxon>
        <taxon>Libelluloidea</taxon>
        <taxon>Libellulidae</taxon>
        <taxon>Ladona</taxon>
    </lineage>
</organism>
<evidence type="ECO:0000313" key="21">
    <source>
        <dbReference type="EMBL" id="KAG8228140.1"/>
    </source>
</evidence>
<evidence type="ECO:0000256" key="19">
    <source>
        <dbReference type="SAM" id="MobiDB-lite"/>
    </source>
</evidence>
<feature type="transmembrane region" description="Helical" evidence="20">
    <location>
        <begin position="450"/>
        <end position="468"/>
    </location>
</feature>
<evidence type="ECO:0000256" key="10">
    <source>
        <dbReference type="ARBA" id="ARBA00051323"/>
    </source>
</evidence>
<comment type="catalytic activity">
    <reaction evidence="14">
        <text>L-leucine(out) + L-arginine(in) = L-leucine(in) + L-arginine(out)</text>
        <dbReference type="Rhea" id="RHEA:71059"/>
        <dbReference type="ChEBI" id="CHEBI:32682"/>
        <dbReference type="ChEBI" id="CHEBI:57427"/>
    </reaction>
    <physiologicalReaction direction="left-to-right" evidence="14">
        <dbReference type="Rhea" id="RHEA:71060"/>
    </physiologicalReaction>
</comment>
<dbReference type="InterPro" id="IPR002293">
    <property type="entry name" value="AA/rel_permease1"/>
</dbReference>
<evidence type="ECO:0000256" key="14">
    <source>
        <dbReference type="ARBA" id="ARBA00052732"/>
    </source>
</evidence>
<reference evidence="21" key="2">
    <citation type="submission" date="2017-10" db="EMBL/GenBank/DDBJ databases">
        <title>Ladona fulva Genome sequencing and assembly.</title>
        <authorList>
            <person name="Murali S."/>
            <person name="Richards S."/>
            <person name="Bandaranaike D."/>
            <person name="Bellair M."/>
            <person name="Blankenburg K."/>
            <person name="Chao H."/>
            <person name="Dinh H."/>
            <person name="Doddapaneni H."/>
            <person name="Dugan-Rocha S."/>
            <person name="Elkadiri S."/>
            <person name="Gnanaolivu R."/>
            <person name="Hernandez B."/>
            <person name="Skinner E."/>
            <person name="Javaid M."/>
            <person name="Lee S."/>
            <person name="Li M."/>
            <person name="Ming W."/>
            <person name="Munidasa M."/>
            <person name="Muniz J."/>
            <person name="Nguyen L."/>
            <person name="Hughes D."/>
            <person name="Osuji N."/>
            <person name="Pu L.-L."/>
            <person name="Puazo M."/>
            <person name="Qu C."/>
            <person name="Quiroz J."/>
            <person name="Raj R."/>
            <person name="Weissenberger G."/>
            <person name="Xin Y."/>
            <person name="Zou X."/>
            <person name="Han Y."/>
            <person name="Worley K."/>
            <person name="Muzny D."/>
            <person name="Gibbs R."/>
        </authorList>
    </citation>
    <scope>NUCLEOTIDE SEQUENCE</scope>
    <source>
        <strain evidence="21">Sampled in the wild</strain>
    </source>
</reference>
<feature type="transmembrane region" description="Helical" evidence="20">
    <location>
        <begin position="43"/>
        <end position="65"/>
    </location>
</feature>
<keyword evidence="22" id="KW-1185">Reference proteome</keyword>
<dbReference type="AlphaFoldDB" id="A0A8K0NXJ1"/>
<comment type="caution">
    <text evidence="21">The sequence shown here is derived from an EMBL/GenBank/DDBJ whole genome shotgun (WGS) entry which is preliminary data.</text>
</comment>
<evidence type="ECO:0000256" key="11">
    <source>
        <dbReference type="ARBA" id="ARBA00051814"/>
    </source>
</evidence>
<feature type="transmembrane region" description="Helical" evidence="20">
    <location>
        <begin position="313"/>
        <end position="342"/>
    </location>
</feature>
<evidence type="ECO:0000256" key="2">
    <source>
        <dbReference type="ARBA" id="ARBA00009523"/>
    </source>
</evidence>
<dbReference type="PANTHER" id="PTHR11785:SF514">
    <property type="entry name" value="B(0,+)-TYPE AMINO ACID TRANSPORTER 1-LIKE PROTEIN"/>
    <property type="match status" value="1"/>
</dbReference>
<evidence type="ECO:0000256" key="1">
    <source>
        <dbReference type="ARBA" id="ARBA00004424"/>
    </source>
</evidence>
<comment type="subcellular location">
    <subcellularLocation>
        <location evidence="1">Apical cell membrane</location>
        <topology evidence="1">Multi-pass membrane protein</topology>
    </subcellularLocation>
</comment>
<comment type="catalytic activity">
    <reaction evidence="13">
        <text>L-cysteine(out) + L-arginine(in) = L-cysteine(in) + L-arginine(out)</text>
        <dbReference type="Rhea" id="RHEA:71071"/>
        <dbReference type="ChEBI" id="CHEBI:32682"/>
        <dbReference type="ChEBI" id="CHEBI:35235"/>
    </reaction>
    <physiologicalReaction direction="left-to-right" evidence="13">
        <dbReference type="Rhea" id="RHEA:71072"/>
    </physiologicalReaction>
</comment>
<evidence type="ECO:0000256" key="8">
    <source>
        <dbReference type="ARBA" id="ARBA00023136"/>
    </source>
</evidence>
<evidence type="ECO:0000256" key="17">
    <source>
        <dbReference type="ARBA" id="ARBA00083296"/>
    </source>
</evidence>
<feature type="transmembrane region" description="Helical" evidence="20">
    <location>
        <begin position="422"/>
        <end position="444"/>
    </location>
</feature>
<protein>
    <recommendedName>
        <fullName evidence="15">b(0,+)-type amino acid transporter 1</fullName>
    </recommendedName>
    <alternativeName>
        <fullName evidence="16">Glycoprotein-associated amino acid transporter b0,+AT1</fullName>
    </alternativeName>
    <alternativeName>
        <fullName evidence="17">Solute carrier family 7 member 9</fullName>
    </alternativeName>
</protein>
<dbReference type="GO" id="GO:0015179">
    <property type="term" value="F:L-amino acid transmembrane transporter activity"/>
    <property type="evidence" value="ECO:0007669"/>
    <property type="project" value="TreeGrafter"/>
</dbReference>
<evidence type="ECO:0000256" key="5">
    <source>
        <dbReference type="ARBA" id="ARBA00022553"/>
    </source>
</evidence>
<dbReference type="PANTHER" id="PTHR11785">
    <property type="entry name" value="AMINO ACID TRANSPORTER"/>
    <property type="match status" value="1"/>
</dbReference>
<evidence type="ECO:0000256" key="9">
    <source>
        <dbReference type="ARBA" id="ARBA00023157"/>
    </source>
</evidence>
<comment type="catalytic activity">
    <reaction evidence="12">
        <text>L-histidine(out) + L-arginine(in) = L-histidine(in) + L-arginine(out)</text>
        <dbReference type="Rhea" id="RHEA:71063"/>
        <dbReference type="ChEBI" id="CHEBI:32682"/>
        <dbReference type="ChEBI" id="CHEBI:57595"/>
    </reaction>
    <physiologicalReaction direction="left-to-right" evidence="12">
        <dbReference type="Rhea" id="RHEA:71064"/>
    </physiologicalReaction>
</comment>
<proteinExistence type="inferred from homology"/>
<evidence type="ECO:0000256" key="13">
    <source>
        <dbReference type="ARBA" id="ARBA00052179"/>
    </source>
</evidence>
<evidence type="ECO:0000256" key="7">
    <source>
        <dbReference type="ARBA" id="ARBA00022989"/>
    </source>
</evidence>
<evidence type="ECO:0000256" key="18">
    <source>
        <dbReference type="ARBA" id="ARBA00093193"/>
    </source>
</evidence>
<keyword evidence="8 20" id="KW-0472">Membrane</keyword>
<accession>A0A8K0NXJ1</accession>
<comment type="similarity">
    <text evidence="2">Belongs to the amino acid-polyamine-organocation (APC) superfamily.</text>
</comment>
<keyword evidence="5" id="KW-0597">Phosphoprotein</keyword>
<comment type="catalytic activity">
    <reaction evidence="18">
        <text>L-phenylalanine(out) + L-arginine(in) = L-phenylalanine(in) + L-arginine(out)</text>
        <dbReference type="Rhea" id="RHEA:71067"/>
        <dbReference type="ChEBI" id="CHEBI:32682"/>
        <dbReference type="ChEBI" id="CHEBI:58095"/>
    </reaction>
    <physiologicalReaction direction="left-to-right" evidence="18">
        <dbReference type="Rhea" id="RHEA:71068"/>
    </physiologicalReaction>
</comment>
<feature type="transmembrane region" description="Helical" evidence="20">
    <location>
        <begin position="362"/>
        <end position="384"/>
    </location>
</feature>
<evidence type="ECO:0000256" key="3">
    <source>
        <dbReference type="ARBA" id="ARBA00022448"/>
    </source>
</evidence>
<evidence type="ECO:0000256" key="6">
    <source>
        <dbReference type="ARBA" id="ARBA00022692"/>
    </source>
</evidence>
<evidence type="ECO:0000256" key="20">
    <source>
        <dbReference type="SAM" id="Phobius"/>
    </source>
</evidence>
<dbReference type="GO" id="GO:0016324">
    <property type="term" value="C:apical plasma membrane"/>
    <property type="evidence" value="ECO:0007669"/>
    <property type="project" value="UniProtKB-SubCell"/>
</dbReference>
<keyword evidence="6 20" id="KW-0812">Transmembrane</keyword>
<dbReference type="FunFam" id="1.20.1740.10:FF:000015">
    <property type="entry name" value="B(0,+)-type amino acid transporter 1"/>
    <property type="match status" value="1"/>
</dbReference>
<sequence>MPDPAFSRQIHTGSRKMTNHNSVDEGSGIFVSPTSALKRSGSVGLCLIIWVVCGFISLLGALAFAELGTVVPRSGAEYAYFQEAFAGGGIAGGGGVVQKGRKARWGPLPAFLCSWIYVLALRPAEIAVIVLTFAEYSIQPFLELPASPHDEVGVRPFYCDDTVVKLIAILAVGLMTYINTVSVKLYVKVQNVFTVCKLIVCFVVIVGGIYELCIGNVKNLSKGFEGTTTSAKDYALAFYSGLWAYDGWCTVTIVTEEVKRPEVNIPRSIAIGVPLVTLVYCLMNLSYMTVLSIPEMIESPAVAVSFGHKILGVMNFIVPIGVALSTFGCALGIQFSVTRLCFVAGREGHMLQALSYVHVRRFTPAPAVILQGIITVLFIVAGNIVELIDFASFLVWIFYGGAMVALLVLRKTKPNVHRPYKVPIIIPVFVLLVALYLALVPIITDPSAKYLFAVFLIGLGVLVYIFFVQKKRRLSWLDSLSRTIQILLEVVPSESSPD</sequence>
<dbReference type="Gene3D" id="1.20.1740.10">
    <property type="entry name" value="Amino acid/polyamine transporter I"/>
    <property type="match status" value="1"/>
</dbReference>
<comment type="catalytic activity">
    <reaction evidence="11">
        <text>L-cystine(out) + L-arginine(in) = L-cystine(in) + L-arginine(out)</text>
        <dbReference type="Rhea" id="RHEA:71075"/>
        <dbReference type="ChEBI" id="CHEBI:32682"/>
        <dbReference type="ChEBI" id="CHEBI:35491"/>
    </reaction>
    <physiologicalReaction direction="left-to-right" evidence="11">
        <dbReference type="Rhea" id="RHEA:71076"/>
    </physiologicalReaction>
</comment>
<feature type="region of interest" description="Disordered" evidence="19">
    <location>
        <begin position="1"/>
        <end position="21"/>
    </location>
</feature>
<reference evidence="21" key="1">
    <citation type="submission" date="2013-04" db="EMBL/GenBank/DDBJ databases">
        <authorList>
            <person name="Qu J."/>
            <person name="Murali S.C."/>
            <person name="Bandaranaike D."/>
            <person name="Bellair M."/>
            <person name="Blankenburg K."/>
            <person name="Chao H."/>
            <person name="Dinh H."/>
            <person name="Doddapaneni H."/>
            <person name="Downs B."/>
            <person name="Dugan-Rocha S."/>
            <person name="Elkadiri S."/>
            <person name="Gnanaolivu R.D."/>
            <person name="Hernandez B."/>
            <person name="Javaid M."/>
            <person name="Jayaseelan J.C."/>
            <person name="Lee S."/>
            <person name="Li M."/>
            <person name="Ming W."/>
            <person name="Munidasa M."/>
            <person name="Muniz J."/>
            <person name="Nguyen L."/>
            <person name="Ongeri F."/>
            <person name="Osuji N."/>
            <person name="Pu L.-L."/>
            <person name="Puazo M."/>
            <person name="Qu C."/>
            <person name="Quiroz J."/>
            <person name="Raj R."/>
            <person name="Weissenberger G."/>
            <person name="Xin Y."/>
            <person name="Zou X."/>
            <person name="Han Y."/>
            <person name="Richards S."/>
            <person name="Worley K."/>
            <person name="Muzny D."/>
            <person name="Gibbs R."/>
        </authorList>
    </citation>
    <scope>NUCLEOTIDE SEQUENCE</scope>
    <source>
        <strain evidence="21">Sampled in the wild</strain>
    </source>
</reference>
<keyword evidence="3" id="KW-0813">Transport</keyword>
<comment type="catalytic activity">
    <reaction evidence="10">
        <text>L-lysine(out) + L-arginine(in) = L-lysine(in) + L-arginine(out)</text>
        <dbReference type="Rhea" id="RHEA:70827"/>
        <dbReference type="ChEBI" id="CHEBI:32551"/>
        <dbReference type="ChEBI" id="CHEBI:32682"/>
    </reaction>
    <physiologicalReaction direction="left-to-right" evidence="10">
        <dbReference type="Rhea" id="RHEA:70828"/>
    </physiologicalReaction>
</comment>
<evidence type="ECO:0000256" key="15">
    <source>
        <dbReference type="ARBA" id="ARBA00074336"/>
    </source>
</evidence>
<gene>
    <name evidence="21" type="ORF">J437_LFUL002795</name>
</gene>
<keyword evidence="4" id="KW-1003">Cell membrane</keyword>
<feature type="transmembrane region" description="Helical" evidence="20">
    <location>
        <begin position="269"/>
        <end position="293"/>
    </location>
</feature>
<dbReference type="PIRSF" id="PIRSF006060">
    <property type="entry name" value="AA_transporter"/>
    <property type="match status" value="1"/>
</dbReference>
<feature type="transmembrane region" description="Helical" evidence="20">
    <location>
        <begin position="192"/>
        <end position="213"/>
    </location>
</feature>
<evidence type="ECO:0000256" key="12">
    <source>
        <dbReference type="ARBA" id="ARBA00051835"/>
    </source>
</evidence>
<dbReference type="Proteomes" id="UP000792457">
    <property type="component" value="Unassembled WGS sequence"/>
</dbReference>
<dbReference type="OrthoDB" id="5982228at2759"/>
<keyword evidence="7 20" id="KW-1133">Transmembrane helix</keyword>
<evidence type="ECO:0000256" key="16">
    <source>
        <dbReference type="ARBA" id="ARBA00079910"/>
    </source>
</evidence>
<evidence type="ECO:0000256" key="4">
    <source>
        <dbReference type="ARBA" id="ARBA00022475"/>
    </source>
</evidence>
<feature type="transmembrane region" description="Helical" evidence="20">
    <location>
        <begin position="114"/>
        <end position="134"/>
    </location>
</feature>
<dbReference type="Pfam" id="PF13520">
    <property type="entry name" value="AA_permease_2"/>
    <property type="match status" value="1"/>
</dbReference>
<evidence type="ECO:0000313" key="22">
    <source>
        <dbReference type="Proteomes" id="UP000792457"/>
    </source>
</evidence>
<name>A0A8K0NXJ1_LADFU</name>
<dbReference type="InterPro" id="IPR050598">
    <property type="entry name" value="AminoAcid_Transporter"/>
</dbReference>
<keyword evidence="9" id="KW-1015">Disulfide bond</keyword>
<dbReference type="EMBL" id="KZ308360">
    <property type="protein sequence ID" value="KAG8228140.1"/>
    <property type="molecule type" value="Genomic_DNA"/>
</dbReference>
<feature type="transmembrane region" description="Helical" evidence="20">
    <location>
        <begin position="390"/>
        <end position="410"/>
    </location>
</feature>
<feature type="transmembrane region" description="Helical" evidence="20">
    <location>
        <begin position="163"/>
        <end position="180"/>
    </location>
</feature>